<evidence type="ECO:0000313" key="2">
    <source>
        <dbReference type="Proteomes" id="UP000267081"/>
    </source>
</evidence>
<protein>
    <submittedName>
        <fullName evidence="1">Uncharacterized protein</fullName>
    </submittedName>
</protein>
<sequence>MLALDIRSTGTPTEIRAATEKWWKITDAELARYADTVLAVVDNVVVGVFRVRGYHRDAAADGRVVFDLGPEPEWEWVIGRPSPSIWANHHRDPVKRLGEATVEALRKRHPDYRQSAHGWVFDVAPDGKSATVRGPGAHLVVAGLTDGVARLAVREAGH</sequence>
<comment type="caution">
    <text evidence="1">The sequence shown here is derived from an EMBL/GenBank/DDBJ whole genome shotgun (WGS) entry which is preliminary data.</text>
</comment>
<organism evidence="1 2">
    <name type="scientific">Amycolatopsis eburnea</name>
    <dbReference type="NCBI Taxonomy" id="2267691"/>
    <lineage>
        <taxon>Bacteria</taxon>
        <taxon>Bacillati</taxon>
        <taxon>Actinomycetota</taxon>
        <taxon>Actinomycetes</taxon>
        <taxon>Pseudonocardiales</taxon>
        <taxon>Pseudonocardiaceae</taxon>
        <taxon>Amycolatopsis</taxon>
    </lineage>
</organism>
<accession>A0A3R9F8V6</accession>
<name>A0A3R9F8V6_9PSEU</name>
<dbReference type="EMBL" id="RSEC01000035">
    <property type="protein sequence ID" value="RSD20841.1"/>
    <property type="molecule type" value="Genomic_DNA"/>
</dbReference>
<dbReference type="RefSeq" id="WP_125307793.1">
    <property type="nucleotide sequence ID" value="NZ_RSEC01000035.1"/>
</dbReference>
<gene>
    <name evidence="1" type="ORF">EIY87_12050</name>
</gene>
<dbReference type="AlphaFoldDB" id="A0A3R9F8V6"/>
<proteinExistence type="predicted"/>
<reference evidence="1 2" key="1">
    <citation type="submission" date="2018-12" db="EMBL/GenBank/DDBJ databases">
        <title>Amycolatopsis eburnea sp. nov. actinomycete associate with arbuscular mycorrhiza fungal spore.</title>
        <authorList>
            <person name="Lumyong S."/>
            <person name="Chaiya L."/>
        </authorList>
    </citation>
    <scope>NUCLEOTIDE SEQUENCE [LARGE SCALE GENOMIC DNA]</scope>
    <source>
        <strain evidence="1 2">GLM-1</strain>
    </source>
</reference>
<dbReference type="OrthoDB" id="3696763at2"/>
<keyword evidence="2" id="KW-1185">Reference proteome</keyword>
<dbReference type="Proteomes" id="UP000267081">
    <property type="component" value="Unassembled WGS sequence"/>
</dbReference>
<evidence type="ECO:0000313" key="1">
    <source>
        <dbReference type="EMBL" id="RSD20841.1"/>
    </source>
</evidence>